<dbReference type="InterPro" id="IPR011991">
    <property type="entry name" value="ArsR-like_HTH"/>
</dbReference>
<dbReference type="InterPro" id="IPR036390">
    <property type="entry name" value="WH_DNA-bd_sf"/>
</dbReference>
<dbReference type="GO" id="GO:0016810">
    <property type="term" value="F:hydrolase activity, acting on carbon-nitrogen (but not peptide) bonds"/>
    <property type="evidence" value="ECO:0007669"/>
    <property type="project" value="InterPro"/>
</dbReference>
<evidence type="ECO:0000259" key="5">
    <source>
        <dbReference type="PROSITE" id="PS51077"/>
    </source>
</evidence>
<dbReference type="SUPFAM" id="SSF51338">
    <property type="entry name" value="Composite domain of metallo-dependent hydrolases"/>
    <property type="match status" value="1"/>
</dbReference>
<feature type="region of interest" description="Disordered" evidence="4">
    <location>
        <begin position="449"/>
        <end position="581"/>
    </location>
</feature>
<dbReference type="GO" id="GO:0003700">
    <property type="term" value="F:DNA-binding transcription factor activity"/>
    <property type="evidence" value="ECO:0007669"/>
    <property type="project" value="TreeGrafter"/>
</dbReference>
<feature type="domain" description="HTH iclR-type" evidence="5">
    <location>
        <begin position="584"/>
        <end position="646"/>
    </location>
</feature>
<keyword evidence="1" id="KW-0805">Transcription regulation</keyword>
<dbReference type="SUPFAM" id="SSF46785">
    <property type="entry name" value="Winged helix' DNA-binding domain"/>
    <property type="match status" value="1"/>
</dbReference>
<feature type="compositionally biased region" description="Basic residues" evidence="4">
    <location>
        <begin position="474"/>
        <end position="495"/>
    </location>
</feature>
<gene>
    <name evidence="7" type="primary">iclR_2</name>
    <name evidence="7" type="ORF">OJAG_33350</name>
</gene>
<evidence type="ECO:0000256" key="3">
    <source>
        <dbReference type="ARBA" id="ARBA00023163"/>
    </source>
</evidence>
<dbReference type="InterPro" id="IPR011059">
    <property type="entry name" value="Metal-dep_hydrolase_composite"/>
</dbReference>
<dbReference type="STRING" id="43678.OJAG_33350"/>
<dbReference type="Pfam" id="PF01614">
    <property type="entry name" value="IclR_C"/>
    <property type="match status" value="1"/>
</dbReference>
<feature type="compositionally biased region" description="Low complexity" evidence="4">
    <location>
        <begin position="538"/>
        <end position="580"/>
    </location>
</feature>
<dbReference type="Gene3D" id="3.30.450.40">
    <property type="match status" value="1"/>
</dbReference>
<dbReference type="CDD" id="cd00090">
    <property type="entry name" value="HTH_ARSR"/>
    <property type="match status" value="1"/>
</dbReference>
<dbReference type="InterPro" id="IPR029016">
    <property type="entry name" value="GAF-like_dom_sf"/>
</dbReference>
<dbReference type="PANTHER" id="PTHR30136:SF24">
    <property type="entry name" value="HTH-TYPE TRANSCRIPTIONAL REPRESSOR ALLR"/>
    <property type="match status" value="1"/>
</dbReference>
<dbReference type="SMART" id="SM00346">
    <property type="entry name" value="HTH_ICLR"/>
    <property type="match status" value="1"/>
</dbReference>
<feature type="compositionally biased region" description="Basic residues" evidence="4">
    <location>
        <begin position="518"/>
        <end position="537"/>
    </location>
</feature>
<comment type="caution">
    <text evidence="7">The sequence shown here is derived from an EMBL/GenBank/DDBJ whole genome shotgun (WGS) entry which is preliminary data.</text>
</comment>
<dbReference type="PANTHER" id="PTHR30136">
    <property type="entry name" value="HELIX-TURN-HELIX TRANSCRIPTIONAL REGULATOR, ICLR FAMILY"/>
    <property type="match status" value="1"/>
</dbReference>
<dbReference type="AlphaFoldDB" id="A0A163Q6V1"/>
<dbReference type="InterPro" id="IPR036388">
    <property type="entry name" value="WH-like_DNA-bd_sf"/>
</dbReference>
<sequence>MSTTDRQDARDLAAGGGTTGVTLVVRGARLTTPEGLSGPVDLLVAGDVIDHVVPAGSVPVPAGAHVIEAAGRIAFPGFVDSHVHGEAAVLDPDVQLAMLRQGVTSIVVGQDGVSYAPSARQPVADGTHDAHTWATGYFSAINGEHPTFRGGSVADLLATYEGTTPLNVAYLVPHGTLRYDVLGGATRPASPEETGRMVALLREALDDGACGMSTGLEYAPASNATDDELVALTRVLAEHDLPHVSHMRGYEDKAGTAMAELVRVARASGVATHVSHYHGPADELIGYVEDAHAAGLDVTFDSYPYLRGCSILSMVSLPTWLPVADPDATVAMLQDPDVVARLRAEHFPGLADLWERVTMAAVPGELQWSEGMALLDVADRLGLDPVETTLRILVSTHLRAGCVFAQPPTNSPGSVRALLRHPAQMGGSDAIYQGRAPAPARLGGVRALPRRARARARRLDVARRRTAPVDGRRRALRVRRPRGPAAGRTRRRRAARPRDRAGRRDVRGPAPSRDRDRRRARRGRARARGRAAHRCHPRAGAAPDRPGGARMTATAREAASAAHPGRQALPDASAPAADAARNSSQSLRRALTILDALRHDAARGLSLVELADVLGAHKSTVSRLLAPLVEVHLVRRTPGGRFVLGAGTLRLGQAYLEGLDLRTVAEPHLADLMRASGATCHLVVRDGLDVVYIDKKENTAVVRMASRIGRRMPLYCTGVGKAILAASDVDLLESVLDHPLPAVTARTLTDPDALRAELRTVAQRGYAIDDRENEAEVRCVAAAVVDHTETAIGALSVSALASHMPPARVRELGPLVVQAARAVSAGMGSVRCGYEPTGRNA</sequence>
<dbReference type="Proteomes" id="UP000076447">
    <property type="component" value="Unassembled WGS sequence"/>
</dbReference>
<dbReference type="Gene3D" id="1.10.10.10">
    <property type="entry name" value="Winged helix-like DNA-binding domain superfamily/Winged helix DNA-binding domain"/>
    <property type="match status" value="1"/>
</dbReference>
<evidence type="ECO:0000259" key="6">
    <source>
        <dbReference type="PROSITE" id="PS51078"/>
    </source>
</evidence>
<organism evidence="7 8">
    <name type="scientific">Oerskovia enterophila</name>
    <dbReference type="NCBI Taxonomy" id="43678"/>
    <lineage>
        <taxon>Bacteria</taxon>
        <taxon>Bacillati</taxon>
        <taxon>Actinomycetota</taxon>
        <taxon>Actinomycetes</taxon>
        <taxon>Micrococcales</taxon>
        <taxon>Cellulomonadaceae</taxon>
        <taxon>Oerskovia</taxon>
    </lineage>
</organism>
<evidence type="ECO:0000256" key="1">
    <source>
        <dbReference type="ARBA" id="ARBA00023015"/>
    </source>
</evidence>
<dbReference type="Pfam" id="PF09339">
    <property type="entry name" value="HTH_IclR"/>
    <property type="match status" value="1"/>
</dbReference>
<evidence type="ECO:0000313" key="7">
    <source>
        <dbReference type="EMBL" id="KZM33851.1"/>
    </source>
</evidence>
<keyword evidence="2" id="KW-0238">DNA-binding</keyword>
<dbReference type="PATRIC" id="fig|43678.3.peg.3495"/>
<reference evidence="7 8" key="1">
    <citation type="submission" date="2016-01" db="EMBL/GenBank/DDBJ databases">
        <title>Genome sequence of Oerskovia enterophila VJag, an agar and cellulose degrading bacterium.</title>
        <authorList>
            <person name="Poehlein A."/>
            <person name="Jag V."/>
            <person name="Bengelsdorf F."/>
            <person name="Duerre P."/>
            <person name="Daniel R."/>
        </authorList>
    </citation>
    <scope>NUCLEOTIDE SEQUENCE [LARGE SCALE GENOMIC DNA]</scope>
    <source>
        <strain evidence="7 8">VJag</strain>
    </source>
</reference>
<evidence type="ECO:0000256" key="4">
    <source>
        <dbReference type="SAM" id="MobiDB-lite"/>
    </source>
</evidence>
<dbReference type="SUPFAM" id="SSF51556">
    <property type="entry name" value="Metallo-dependent hydrolases"/>
    <property type="match status" value="1"/>
</dbReference>
<dbReference type="EMBL" id="LRIE01000083">
    <property type="protein sequence ID" value="KZM33851.1"/>
    <property type="molecule type" value="Genomic_DNA"/>
</dbReference>
<dbReference type="Gene3D" id="3.20.20.140">
    <property type="entry name" value="Metal-dependent hydrolases"/>
    <property type="match status" value="1"/>
</dbReference>
<feature type="compositionally biased region" description="Basic and acidic residues" evidence="4">
    <location>
        <begin position="496"/>
        <end position="517"/>
    </location>
</feature>
<dbReference type="GO" id="GO:0045892">
    <property type="term" value="P:negative regulation of DNA-templated transcription"/>
    <property type="evidence" value="ECO:0007669"/>
    <property type="project" value="TreeGrafter"/>
</dbReference>
<protein>
    <submittedName>
        <fullName evidence="7">Acetate operon repressor</fullName>
    </submittedName>
</protein>
<dbReference type="InterPro" id="IPR014757">
    <property type="entry name" value="Tscrpt_reg_IclR_C"/>
</dbReference>
<dbReference type="SUPFAM" id="SSF55781">
    <property type="entry name" value="GAF domain-like"/>
    <property type="match status" value="1"/>
</dbReference>
<evidence type="ECO:0000313" key="8">
    <source>
        <dbReference type="Proteomes" id="UP000076447"/>
    </source>
</evidence>
<evidence type="ECO:0000256" key="2">
    <source>
        <dbReference type="ARBA" id="ARBA00023125"/>
    </source>
</evidence>
<accession>A0A163Q6V1</accession>
<keyword evidence="3" id="KW-0804">Transcription</keyword>
<dbReference type="InterPro" id="IPR050707">
    <property type="entry name" value="HTH_MetabolicPath_Reg"/>
</dbReference>
<feature type="domain" description="IclR-ED" evidence="6">
    <location>
        <begin position="647"/>
        <end position="829"/>
    </location>
</feature>
<dbReference type="InterPro" id="IPR005471">
    <property type="entry name" value="Tscrpt_reg_IclR_N"/>
</dbReference>
<dbReference type="PROSITE" id="PS51077">
    <property type="entry name" value="HTH_ICLR"/>
    <property type="match status" value="1"/>
</dbReference>
<dbReference type="InterPro" id="IPR032466">
    <property type="entry name" value="Metal_Hydrolase"/>
</dbReference>
<proteinExistence type="predicted"/>
<dbReference type="GO" id="GO:0003677">
    <property type="term" value="F:DNA binding"/>
    <property type="evidence" value="ECO:0007669"/>
    <property type="project" value="UniProtKB-KW"/>
</dbReference>
<name>A0A163Q6V1_9CELL</name>
<dbReference type="PROSITE" id="PS51078">
    <property type="entry name" value="ICLR_ED"/>
    <property type="match status" value="1"/>
</dbReference>